<keyword evidence="2" id="KW-1185">Reference proteome</keyword>
<name>A0A841K1D9_9BACT</name>
<evidence type="ECO:0000313" key="2">
    <source>
        <dbReference type="Proteomes" id="UP000538666"/>
    </source>
</evidence>
<reference evidence="1 2" key="1">
    <citation type="submission" date="2020-08" db="EMBL/GenBank/DDBJ databases">
        <title>Genomic Encyclopedia of Type Strains, Phase IV (KMG-IV): sequencing the most valuable type-strain genomes for metagenomic binning, comparative biology and taxonomic classification.</title>
        <authorList>
            <person name="Goeker M."/>
        </authorList>
    </citation>
    <scope>NUCLEOTIDE SEQUENCE [LARGE SCALE GENOMIC DNA]</scope>
    <source>
        <strain evidence="1 2">DSM 103733</strain>
    </source>
</reference>
<dbReference type="EMBL" id="JACHEK010000011">
    <property type="protein sequence ID" value="MBB6146805.1"/>
    <property type="molecule type" value="Genomic_DNA"/>
</dbReference>
<sequence>MRDKSVEYSCAAELAVSPFMESGGYRFCVSYGWSDTLWSAGTPYPFSLKKRIGRKPQKASVRGLIVRNDPSNHILYVEYDLAEPVKAATYELLDQLAKWGTRMKAMIRTILNRSKR</sequence>
<gene>
    <name evidence="1" type="ORF">HNQ77_004786</name>
</gene>
<dbReference type="Proteomes" id="UP000538666">
    <property type="component" value="Unassembled WGS sequence"/>
</dbReference>
<organism evidence="1 2">
    <name type="scientific">Silvibacterium bohemicum</name>
    <dbReference type="NCBI Taxonomy" id="1577686"/>
    <lineage>
        <taxon>Bacteria</taxon>
        <taxon>Pseudomonadati</taxon>
        <taxon>Acidobacteriota</taxon>
        <taxon>Terriglobia</taxon>
        <taxon>Terriglobales</taxon>
        <taxon>Acidobacteriaceae</taxon>
        <taxon>Silvibacterium</taxon>
    </lineage>
</organism>
<evidence type="ECO:0000313" key="1">
    <source>
        <dbReference type="EMBL" id="MBB6146805.1"/>
    </source>
</evidence>
<proteinExistence type="predicted"/>
<dbReference type="AlphaFoldDB" id="A0A841K1D9"/>
<comment type="caution">
    <text evidence="1">The sequence shown here is derived from an EMBL/GenBank/DDBJ whole genome shotgun (WGS) entry which is preliminary data.</text>
</comment>
<protein>
    <submittedName>
        <fullName evidence="1">Uncharacterized protein</fullName>
    </submittedName>
</protein>
<accession>A0A841K1D9</accession>